<dbReference type="EMBL" id="KL142369">
    <property type="protein sequence ID" value="KDR82463.1"/>
    <property type="molecule type" value="Genomic_DNA"/>
</dbReference>
<name>A0A067TU51_GALM3</name>
<gene>
    <name evidence="2" type="ORF">GALMADRAFT_237795</name>
</gene>
<dbReference type="Proteomes" id="UP000027222">
    <property type="component" value="Unassembled WGS sequence"/>
</dbReference>
<dbReference type="OrthoDB" id="2961863at2759"/>
<dbReference type="AlphaFoldDB" id="A0A067TU51"/>
<evidence type="ECO:0000313" key="2">
    <source>
        <dbReference type="EMBL" id="KDR82463.1"/>
    </source>
</evidence>
<dbReference type="Pfam" id="PF09471">
    <property type="entry name" value="Peptidase_M64"/>
    <property type="match status" value="1"/>
</dbReference>
<proteinExistence type="predicted"/>
<dbReference type="Gene3D" id="3.40.390.10">
    <property type="entry name" value="Collagenase (Catalytic Domain)"/>
    <property type="match status" value="1"/>
</dbReference>
<sequence length="565" mass="63221">MISLRLVVFGLLQVLGTFAQSDNLLGWVPHRPGFHRAGKYGKSLSRLHATNLPRSLRVVQSEEYGSQTDFALHSASKGGSDTLLTPPPPLEMIPLIISGPSTNRVDLVFFSDGYIPEERQKFIDDALRLAEDVSKNQTFNTVQPLLNFWAAFSPSQESGIGIDGPKETPFGLYRVGSELRGVYYAHEDVGRAACDSLGEQCDFPILLGNDPLYGGLGGDFTVITASILNGPLVLRHELGHSILGVGEEYDGGYAYFGRNAAHDPKSFPWKQWLSDPSRVNEIGSPQIEKSVMVMQTYPWTLLNTTTPWSIEFTSSGAYSRYALQFSLAGIPKKEDLRVTLDGVDLGWVPRAEIGMDRWFYDFYSPDNLKPGKHGLEFSLLNGKNEGSSQLCSAEILEYGNEDEFISDPGFYSLYPTYSDVNETSFRPTNEDCLMRSVTTPSFCKVCLETLWLSLLRDISFVDNINESCEHGSLSSRPSVKVLELDLLPLAHLRKSPITPMESYTIYWTKDDKILSEFTNKTRIEINDEFSPGEYSIYVKFSTEEIRLESPNVENKLSYLITSRCN</sequence>
<accession>A0A067TU51</accession>
<protein>
    <recommendedName>
        <fullName evidence="4">Peptidase M64 N-terminal domain-containing protein</fullName>
    </recommendedName>
</protein>
<feature type="signal peptide" evidence="1">
    <location>
        <begin position="1"/>
        <end position="19"/>
    </location>
</feature>
<evidence type="ECO:0008006" key="4">
    <source>
        <dbReference type="Google" id="ProtNLM"/>
    </source>
</evidence>
<keyword evidence="3" id="KW-1185">Reference proteome</keyword>
<reference evidence="3" key="1">
    <citation type="journal article" date="2014" name="Proc. Natl. Acad. Sci. U.S.A.">
        <title>Extensive sampling of basidiomycete genomes demonstrates inadequacy of the white-rot/brown-rot paradigm for wood decay fungi.</title>
        <authorList>
            <person name="Riley R."/>
            <person name="Salamov A.A."/>
            <person name="Brown D.W."/>
            <person name="Nagy L.G."/>
            <person name="Floudas D."/>
            <person name="Held B.W."/>
            <person name="Levasseur A."/>
            <person name="Lombard V."/>
            <person name="Morin E."/>
            <person name="Otillar R."/>
            <person name="Lindquist E.A."/>
            <person name="Sun H."/>
            <person name="LaButti K.M."/>
            <person name="Schmutz J."/>
            <person name="Jabbour D."/>
            <person name="Luo H."/>
            <person name="Baker S.E."/>
            <person name="Pisabarro A.G."/>
            <person name="Walton J.D."/>
            <person name="Blanchette R.A."/>
            <person name="Henrissat B."/>
            <person name="Martin F."/>
            <person name="Cullen D."/>
            <person name="Hibbett D.S."/>
            <person name="Grigoriev I.V."/>
        </authorList>
    </citation>
    <scope>NUCLEOTIDE SEQUENCE [LARGE SCALE GENOMIC DNA]</scope>
    <source>
        <strain evidence="3">CBS 339.88</strain>
    </source>
</reference>
<dbReference type="GO" id="GO:0008237">
    <property type="term" value="F:metallopeptidase activity"/>
    <property type="evidence" value="ECO:0007669"/>
    <property type="project" value="InterPro"/>
</dbReference>
<dbReference type="InterPro" id="IPR024079">
    <property type="entry name" value="MetalloPept_cat_dom_sf"/>
</dbReference>
<feature type="chain" id="PRO_5001647249" description="Peptidase M64 N-terminal domain-containing protein" evidence="1">
    <location>
        <begin position="20"/>
        <end position="565"/>
    </location>
</feature>
<dbReference type="HOGENOM" id="CLU_030040_0_0_1"/>
<evidence type="ECO:0000256" key="1">
    <source>
        <dbReference type="SAM" id="SignalP"/>
    </source>
</evidence>
<evidence type="ECO:0000313" key="3">
    <source>
        <dbReference type="Proteomes" id="UP000027222"/>
    </source>
</evidence>
<keyword evidence="1" id="KW-0732">Signal</keyword>
<organism evidence="2 3">
    <name type="scientific">Galerina marginata (strain CBS 339.88)</name>
    <dbReference type="NCBI Taxonomy" id="685588"/>
    <lineage>
        <taxon>Eukaryota</taxon>
        <taxon>Fungi</taxon>
        <taxon>Dikarya</taxon>
        <taxon>Basidiomycota</taxon>
        <taxon>Agaricomycotina</taxon>
        <taxon>Agaricomycetes</taxon>
        <taxon>Agaricomycetidae</taxon>
        <taxon>Agaricales</taxon>
        <taxon>Agaricineae</taxon>
        <taxon>Strophariaceae</taxon>
        <taxon>Galerina</taxon>
    </lineage>
</organism>
<dbReference type="InterPro" id="IPR019026">
    <property type="entry name" value="Peptidase_M64_IgA"/>
</dbReference>